<feature type="transmembrane region" description="Helical" evidence="2">
    <location>
        <begin position="77"/>
        <end position="102"/>
    </location>
</feature>
<proteinExistence type="predicted"/>
<evidence type="ECO:0000313" key="5">
    <source>
        <dbReference type="Proteomes" id="UP001482520"/>
    </source>
</evidence>
<keyword evidence="4" id="KW-0813">Transport</keyword>
<feature type="domain" description="Potassium channel" evidence="3">
    <location>
        <begin position="29"/>
        <end position="96"/>
    </location>
</feature>
<sequence length="194" mass="20778">MTSVTETPRRATAPVRRLVNAPLALVVAIVVVWVGCSMAYAVLEDRGPVESLWWGIVTGSTVGYGDSYPSSTAGRGVASVLIVTMLLLVPIAIGHVIAGLVVDRDQFSHDEQVALAETVESLHDRVETLEHLLRASLTDVHGSAWVEEHLREAASRESAHHDVDDRMLATFHGTPATPAATTSAPATSRTKDRP</sequence>
<feature type="region of interest" description="Disordered" evidence="1">
    <location>
        <begin position="171"/>
        <end position="194"/>
    </location>
</feature>
<gene>
    <name evidence="4" type="ORF">V6R90_13110</name>
</gene>
<evidence type="ECO:0000256" key="2">
    <source>
        <dbReference type="SAM" id="Phobius"/>
    </source>
</evidence>
<dbReference type="Pfam" id="PF07885">
    <property type="entry name" value="Ion_trans_2"/>
    <property type="match status" value="1"/>
</dbReference>
<evidence type="ECO:0000259" key="3">
    <source>
        <dbReference type="Pfam" id="PF07885"/>
    </source>
</evidence>
<keyword evidence="4" id="KW-0406">Ion transport</keyword>
<keyword evidence="2" id="KW-0472">Membrane</keyword>
<dbReference type="SUPFAM" id="SSF81324">
    <property type="entry name" value="Voltage-gated potassium channels"/>
    <property type="match status" value="1"/>
</dbReference>
<reference evidence="4 5" key="1">
    <citation type="submission" date="2024-02" db="EMBL/GenBank/DDBJ databases">
        <title>Full genome sequence of Nocardioides kribbensis.</title>
        <authorList>
            <person name="Poletto B.L."/>
            <person name="Silva G."/>
            <person name="Galante D."/>
            <person name="Campos K.R."/>
            <person name="Santos M.B.N."/>
            <person name="Sacchi C.T."/>
        </authorList>
    </citation>
    <scope>NUCLEOTIDE SEQUENCE [LARGE SCALE GENOMIC DNA]</scope>
    <source>
        <strain evidence="4 5">O4R</strain>
    </source>
</reference>
<dbReference type="GO" id="GO:0034220">
    <property type="term" value="P:monoatomic ion transmembrane transport"/>
    <property type="evidence" value="ECO:0007669"/>
    <property type="project" value="UniProtKB-KW"/>
</dbReference>
<dbReference type="EMBL" id="JBEGDP010000014">
    <property type="protein sequence ID" value="MEQ7848218.1"/>
    <property type="molecule type" value="Genomic_DNA"/>
</dbReference>
<feature type="compositionally biased region" description="Low complexity" evidence="1">
    <location>
        <begin position="174"/>
        <end position="188"/>
    </location>
</feature>
<keyword evidence="5" id="KW-1185">Reference proteome</keyword>
<keyword evidence="2" id="KW-1133">Transmembrane helix</keyword>
<organism evidence="4 5">
    <name type="scientific">Nocardioides kribbensis</name>
    <dbReference type="NCBI Taxonomy" id="305517"/>
    <lineage>
        <taxon>Bacteria</taxon>
        <taxon>Bacillati</taxon>
        <taxon>Actinomycetota</taxon>
        <taxon>Actinomycetes</taxon>
        <taxon>Propionibacteriales</taxon>
        <taxon>Nocardioidaceae</taxon>
        <taxon>Nocardioides</taxon>
    </lineage>
</organism>
<name>A0ABV1P0F5_9ACTN</name>
<evidence type="ECO:0000256" key="1">
    <source>
        <dbReference type="SAM" id="MobiDB-lite"/>
    </source>
</evidence>
<dbReference type="Proteomes" id="UP001482520">
    <property type="component" value="Unassembled WGS sequence"/>
</dbReference>
<keyword evidence="4" id="KW-0407">Ion channel</keyword>
<keyword evidence="2" id="KW-0812">Transmembrane</keyword>
<dbReference type="Gene3D" id="1.10.287.70">
    <property type="match status" value="1"/>
</dbReference>
<comment type="caution">
    <text evidence="4">The sequence shown here is derived from an EMBL/GenBank/DDBJ whole genome shotgun (WGS) entry which is preliminary data.</text>
</comment>
<protein>
    <submittedName>
        <fullName evidence="4">Potassium channel family protein</fullName>
    </submittedName>
</protein>
<accession>A0ABV1P0F5</accession>
<evidence type="ECO:0000313" key="4">
    <source>
        <dbReference type="EMBL" id="MEQ7848218.1"/>
    </source>
</evidence>
<feature type="transmembrane region" description="Helical" evidence="2">
    <location>
        <begin position="21"/>
        <end position="43"/>
    </location>
</feature>
<dbReference type="RefSeq" id="WP_349500128.1">
    <property type="nucleotide sequence ID" value="NZ_JBEFCW010000607.1"/>
</dbReference>
<dbReference type="InterPro" id="IPR013099">
    <property type="entry name" value="K_chnl_dom"/>
</dbReference>